<dbReference type="EMBL" id="HACG01052999">
    <property type="protein sequence ID" value="CEK99870.1"/>
    <property type="molecule type" value="Transcribed_RNA"/>
</dbReference>
<gene>
    <name evidence="1" type="primary">ORF222322</name>
</gene>
<protein>
    <submittedName>
        <fullName evidence="1">Uncharacterized protein</fullName>
    </submittedName>
</protein>
<organism evidence="1">
    <name type="scientific">Arion vulgaris</name>
    <dbReference type="NCBI Taxonomy" id="1028688"/>
    <lineage>
        <taxon>Eukaryota</taxon>
        <taxon>Metazoa</taxon>
        <taxon>Spiralia</taxon>
        <taxon>Lophotrochozoa</taxon>
        <taxon>Mollusca</taxon>
        <taxon>Gastropoda</taxon>
        <taxon>Heterobranchia</taxon>
        <taxon>Euthyneura</taxon>
        <taxon>Panpulmonata</taxon>
        <taxon>Eupulmonata</taxon>
        <taxon>Stylommatophora</taxon>
        <taxon>Helicina</taxon>
        <taxon>Arionoidea</taxon>
        <taxon>Arionidae</taxon>
        <taxon>Arion</taxon>
    </lineage>
</organism>
<sequence>VNFLALIWCGYFIPYDQTNVNSKLPISRMCLKGMLEDHGIMAVVLILELRQEQYKSLCIINSGTHTRTLHY</sequence>
<feature type="non-terminal residue" evidence="1">
    <location>
        <position position="1"/>
    </location>
</feature>
<accession>A0A0B7C5V3</accession>
<proteinExistence type="predicted"/>
<name>A0A0B7C5V3_9EUPU</name>
<dbReference type="AlphaFoldDB" id="A0A0B7C5V3"/>
<evidence type="ECO:0000313" key="1">
    <source>
        <dbReference type="EMBL" id="CEK99870.1"/>
    </source>
</evidence>
<reference evidence="1" key="1">
    <citation type="submission" date="2014-12" db="EMBL/GenBank/DDBJ databases">
        <title>Insight into the proteome of Arion vulgaris.</title>
        <authorList>
            <person name="Aradska J."/>
            <person name="Bulat T."/>
            <person name="Smidak R."/>
            <person name="Sarate P."/>
            <person name="Gangsoo J."/>
            <person name="Sialana F."/>
            <person name="Bilban M."/>
            <person name="Lubec G."/>
        </authorList>
    </citation>
    <scope>NUCLEOTIDE SEQUENCE</scope>
    <source>
        <tissue evidence="1">Skin</tissue>
    </source>
</reference>
<feature type="non-terminal residue" evidence="1">
    <location>
        <position position="71"/>
    </location>
</feature>